<dbReference type="Gene3D" id="1.25.40.10">
    <property type="entry name" value="Tetratricopeptide repeat domain"/>
    <property type="match status" value="1"/>
</dbReference>
<reference evidence="3" key="1">
    <citation type="journal article" date="2019" name="Int. J. Syst. Evol. Microbiol.">
        <title>The Global Catalogue of Microorganisms (GCM) 10K type strain sequencing project: providing services to taxonomists for standard genome sequencing and annotation.</title>
        <authorList>
            <consortium name="The Broad Institute Genomics Platform"/>
            <consortium name="The Broad Institute Genome Sequencing Center for Infectious Disease"/>
            <person name="Wu L."/>
            <person name="Ma J."/>
        </authorList>
    </citation>
    <scope>NUCLEOTIDE SEQUENCE [LARGE SCALE GENOMIC DNA]</scope>
    <source>
        <strain evidence="3">CCM 3243</strain>
    </source>
</reference>
<feature type="region of interest" description="Disordered" evidence="1">
    <location>
        <begin position="404"/>
        <end position="426"/>
    </location>
</feature>
<evidence type="ECO:0008006" key="4">
    <source>
        <dbReference type="Google" id="ProtNLM"/>
    </source>
</evidence>
<evidence type="ECO:0000313" key="2">
    <source>
        <dbReference type="EMBL" id="MFC4187016.1"/>
    </source>
</evidence>
<comment type="caution">
    <text evidence="2">The sequence shown here is derived from an EMBL/GenBank/DDBJ whole genome shotgun (WGS) entry which is preliminary data.</text>
</comment>
<dbReference type="InterPro" id="IPR011990">
    <property type="entry name" value="TPR-like_helical_dom_sf"/>
</dbReference>
<dbReference type="EMBL" id="JBHSCF010000016">
    <property type="protein sequence ID" value="MFC4187016.1"/>
    <property type="molecule type" value="Genomic_DNA"/>
</dbReference>
<name>A0ABV8N173_9ACTN</name>
<protein>
    <recommendedName>
        <fullName evidence="4">Tetratricopeptide repeat protein</fullName>
    </recommendedName>
</protein>
<keyword evidence="3" id="KW-1185">Reference proteome</keyword>
<gene>
    <name evidence="2" type="ORF">ACFO3R_11595</name>
</gene>
<proteinExistence type="predicted"/>
<organism evidence="2 3">
    <name type="scientific">Streptomyces flavovirens</name>
    <dbReference type="NCBI Taxonomy" id="52258"/>
    <lineage>
        <taxon>Bacteria</taxon>
        <taxon>Bacillati</taxon>
        <taxon>Actinomycetota</taxon>
        <taxon>Actinomycetes</taxon>
        <taxon>Kitasatosporales</taxon>
        <taxon>Streptomycetaceae</taxon>
        <taxon>Streptomyces</taxon>
    </lineage>
</organism>
<evidence type="ECO:0000256" key="1">
    <source>
        <dbReference type="SAM" id="MobiDB-lite"/>
    </source>
</evidence>
<dbReference type="RefSeq" id="WP_200695212.1">
    <property type="nucleotide sequence ID" value="NZ_BAAAYA010000012.1"/>
</dbReference>
<dbReference type="Proteomes" id="UP001595871">
    <property type="component" value="Unassembled WGS sequence"/>
</dbReference>
<accession>A0ABV8N173</accession>
<dbReference type="SUPFAM" id="SSF48452">
    <property type="entry name" value="TPR-like"/>
    <property type="match status" value="1"/>
</dbReference>
<evidence type="ECO:0000313" key="3">
    <source>
        <dbReference type="Proteomes" id="UP001595871"/>
    </source>
</evidence>
<sequence>MVGVDARHPAVREQLALSGRGTRLLREWVEREPGSGVARALWVLATSEALGDAELKAELVTAFEDAEGEWERSLVYGVYLHTHRQFTLAADHLAAPLARFPADEVAGLMLGAFHACGRPDHREAGDRLVVEQYRLAGSESWSWAGRTAWVRAEQGRVEEAWELAQHALALFPRSGMAVHARAHAEHELGAGPESIRFLDGWLAADPDAVQYRHLNWHAALQSLSAGDFDDARRRVDTVLAASDVGMRAATNWRLQLCGRPPARTTPLDQVRELLAAPGGTAEVFHTFQLALALAVHEATDDLEQLARAAEGDPRPAYAQTLAPVVRALAHITAGRHGAAVGLLTGLGTGPVGGVRVEREIIEDTLARALVVQGDGPGAARLLHHRTSRRRHHYYEDLLLAPAGPPSATLAARPAPQDRAALPAPKP</sequence>